<accession>A0ABV4DWV2</accession>
<keyword evidence="3" id="KW-1185">Reference proteome</keyword>
<comment type="caution">
    <text evidence="2">The sequence shown here is derived from an EMBL/GenBank/DDBJ whole genome shotgun (WGS) entry which is preliminary data.</text>
</comment>
<dbReference type="Pfam" id="PF09579">
    <property type="entry name" value="Spore_YtfJ"/>
    <property type="match status" value="1"/>
</dbReference>
<protein>
    <submittedName>
        <fullName evidence="2">GerW family sporulation protein</fullName>
    </submittedName>
</protein>
<dbReference type="PIRSF" id="PIRSF021377">
    <property type="entry name" value="YtfJ"/>
    <property type="match status" value="1"/>
</dbReference>
<gene>
    <name evidence="2" type="ORF">AB8S09_08730</name>
</gene>
<dbReference type="EMBL" id="JBGFFE010000010">
    <property type="protein sequence ID" value="MEY8763723.1"/>
    <property type="molecule type" value="Genomic_DNA"/>
</dbReference>
<evidence type="ECO:0000256" key="1">
    <source>
        <dbReference type="SAM" id="MobiDB-lite"/>
    </source>
</evidence>
<reference evidence="2 3" key="1">
    <citation type="submission" date="2024-08" db="EMBL/GenBank/DDBJ databases">
        <title>Clostridium lapicellarii sp. nov., and Clostridium renhuaiense sp. nov., two species isolated from the mud in a fermentation cellar used for producing sauce-flavour Chinese liquors.</title>
        <authorList>
            <person name="Yang F."/>
            <person name="Wang H."/>
            <person name="Chen L.Q."/>
            <person name="Zhou N."/>
            <person name="Lu J.J."/>
            <person name="Pu X.X."/>
            <person name="Wan B."/>
            <person name="Wang L."/>
            <person name="Liu S.J."/>
        </authorList>
    </citation>
    <scope>NUCLEOTIDE SEQUENCE [LARGE SCALE GENOMIC DNA]</scope>
    <source>
        <strain evidence="2 3">MT-113</strain>
    </source>
</reference>
<proteinExistence type="predicted"/>
<dbReference type="PANTHER" id="PTHR39162">
    <property type="entry name" value="GLL3345 PROTEIN"/>
    <property type="match status" value="1"/>
</dbReference>
<dbReference type="Proteomes" id="UP001565220">
    <property type="component" value="Unassembled WGS sequence"/>
</dbReference>
<sequence>MDIKENTEALFSQLENFLKTETVVGKPIKVEDVTLVPFITVNFGCATGGGGQGSGDDKKQEGSGAGMGAGAKITADAVLVIKDDTVKVLPIKNKDNLDKIIELVPEIVKKIGIKKNKGKEENGKAKP</sequence>
<evidence type="ECO:0000313" key="3">
    <source>
        <dbReference type="Proteomes" id="UP001565220"/>
    </source>
</evidence>
<name>A0ABV4DWV2_9CLOT</name>
<dbReference type="PANTHER" id="PTHR39162:SF1">
    <property type="entry name" value="SPORULATION PROTEIN YTFJ"/>
    <property type="match status" value="1"/>
</dbReference>
<feature type="region of interest" description="Disordered" evidence="1">
    <location>
        <begin position="47"/>
        <end position="68"/>
    </location>
</feature>
<dbReference type="RefSeq" id="WP_369868948.1">
    <property type="nucleotide sequence ID" value="NZ_JBGFFE010000010.1"/>
</dbReference>
<organism evidence="2 3">
    <name type="scientific">Clostridium lapidicellarium</name>
    <dbReference type="NCBI Taxonomy" id="3240931"/>
    <lineage>
        <taxon>Bacteria</taxon>
        <taxon>Bacillati</taxon>
        <taxon>Bacillota</taxon>
        <taxon>Clostridia</taxon>
        <taxon>Eubacteriales</taxon>
        <taxon>Clostridiaceae</taxon>
        <taxon>Clostridium</taxon>
    </lineage>
</organism>
<evidence type="ECO:0000313" key="2">
    <source>
        <dbReference type="EMBL" id="MEY8763723.1"/>
    </source>
</evidence>
<dbReference type="InterPro" id="IPR014229">
    <property type="entry name" value="Spore_YtfJ"/>
</dbReference>